<feature type="transmembrane region" description="Helical" evidence="9">
    <location>
        <begin position="209"/>
        <end position="231"/>
    </location>
</feature>
<evidence type="ECO:0000256" key="10">
    <source>
        <dbReference type="SAM" id="SignalP"/>
    </source>
</evidence>
<sequence length="260" mass="27290">MGLGSRGFLAVLALGAVLAIALLKIVADSTDLEESADKKNSMSLKGNGADPTALQVPLGRTNESSNFTVKLSATQVSPVSKVTTTTSKPIAKSSTTPVSSKNSTTPTLKTTAKPSTTPVSSVSKNATATTLKPIATTKMTPQVSTNTTSTTIRSTPKITSVSQNISQMSTSTMNTTHNSSVTSVSPSVTITATINSKENKGSKFDTGSFVGGIVLTLGVLSFLYIGCKMYYSRRGIRYRTINFNFSFITVTNMMPSFKGL</sequence>
<accession>A0A287AE68</accession>
<evidence type="ECO:0000256" key="7">
    <source>
        <dbReference type="ARBA" id="ARBA00023180"/>
    </source>
</evidence>
<dbReference type="AlphaFoldDB" id="A0A287AE68"/>
<organism evidence="11 12">
    <name type="scientific">Sus scrofa</name>
    <name type="common">Pig</name>
    <dbReference type="NCBI Taxonomy" id="9823"/>
    <lineage>
        <taxon>Eukaryota</taxon>
        <taxon>Metazoa</taxon>
        <taxon>Chordata</taxon>
        <taxon>Craniata</taxon>
        <taxon>Vertebrata</taxon>
        <taxon>Euteleostomi</taxon>
        <taxon>Mammalia</taxon>
        <taxon>Eutheria</taxon>
        <taxon>Laurasiatheria</taxon>
        <taxon>Artiodactyla</taxon>
        <taxon>Suina</taxon>
        <taxon>Suidae</taxon>
        <taxon>Sus</taxon>
    </lineage>
</organism>
<dbReference type="FunCoup" id="A0A287AE68">
    <property type="interactions" value="90"/>
</dbReference>
<dbReference type="Ensembl" id="ENSSSCT00000063742.3">
    <property type="protein sequence ID" value="ENSSSCP00000042183.3"/>
    <property type="gene ID" value="ENSSSCG00000031170.3"/>
</dbReference>
<evidence type="ECO:0000313" key="11">
    <source>
        <dbReference type="Ensembl" id="ENSSSCP00000042183.3"/>
    </source>
</evidence>
<dbReference type="VGNC" id="VGNC:94072">
    <property type="gene designation" value="TMEM123"/>
</dbReference>
<protein>
    <submittedName>
        <fullName evidence="11">Transmembrane protein 123</fullName>
    </submittedName>
</protein>
<dbReference type="Proteomes" id="UP000008227">
    <property type="component" value="Chromosome 9"/>
</dbReference>
<gene>
    <name evidence="11 13" type="primary">TMEM123</name>
</gene>
<keyword evidence="3 9" id="KW-0812">Transmembrane</keyword>
<evidence type="ECO:0000256" key="6">
    <source>
        <dbReference type="ARBA" id="ARBA00023136"/>
    </source>
</evidence>
<keyword evidence="12" id="KW-1185">Reference proteome</keyword>
<comment type="subcellular location">
    <subcellularLocation>
        <location evidence="1">Membrane</location>
        <topology evidence="1">Single-pass type I membrane protein</topology>
    </subcellularLocation>
</comment>
<name>A0A287AE68_PIG</name>
<dbReference type="GeneTree" id="ENSGT00530000063929"/>
<dbReference type="InParanoid" id="A0A287AE68"/>
<evidence type="ECO:0000313" key="12">
    <source>
        <dbReference type="Proteomes" id="UP000008227"/>
    </source>
</evidence>
<dbReference type="STRING" id="9823.ENSSSCP00000042183"/>
<dbReference type="GO" id="GO:0016020">
    <property type="term" value="C:membrane"/>
    <property type="evidence" value="ECO:0007669"/>
    <property type="project" value="UniProtKB-SubCell"/>
</dbReference>
<evidence type="ECO:0007829" key="14">
    <source>
        <dbReference type="PeptideAtlas" id="A0A287AE68"/>
    </source>
</evidence>
<evidence type="ECO:0000256" key="9">
    <source>
        <dbReference type="SAM" id="Phobius"/>
    </source>
</evidence>
<evidence type="ECO:0000256" key="1">
    <source>
        <dbReference type="ARBA" id="ARBA00004479"/>
    </source>
</evidence>
<keyword evidence="14" id="KW-1267">Proteomics identification</keyword>
<feature type="signal peptide" evidence="10">
    <location>
        <begin position="1"/>
        <end position="27"/>
    </location>
</feature>
<evidence type="ECO:0000256" key="2">
    <source>
        <dbReference type="ARBA" id="ARBA00005341"/>
    </source>
</evidence>
<dbReference type="PANTHER" id="PTHR11337">
    <property type="entry name" value="MUCIN/PORIMIN"/>
    <property type="match status" value="1"/>
</dbReference>
<evidence type="ECO:0000256" key="8">
    <source>
        <dbReference type="SAM" id="MobiDB-lite"/>
    </source>
</evidence>
<dbReference type="GO" id="GO:0031410">
    <property type="term" value="C:cytoplasmic vesicle"/>
    <property type="evidence" value="ECO:0000318"/>
    <property type="project" value="GO_Central"/>
</dbReference>
<feature type="region of interest" description="Disordered" evidence="8">
    <location>
        <begin position="84"/>
        <end position="124"/>
    </location>
</feature>
<dbReference type="Bgee" id="ENSSSCG00000031170">
    <property type="expression patterns" value="Expressed in tonsil and 43 other cell types or tissues"/>
</dbReference>
<keyword evidence="4 10" id="KW-0732">Signal</keyword>
<reference evidence="11" key="2">
    <citation type="journal article" date="2020" name="Gigascience">
        <title>An improved pig reference genome sequence to enable pig genetics and genomics research.</title>
        <authorList>
            <person name="Warr A."/>
            <person name="Affara N."/>
            <person name="Aken B."/>
            <person name="Beiki H."/>
            <person name="Bickhart D.M."/>
            <person name="Billis K."/>
            <person name="Chow W."/>
            <person name="Eory L."/>
            <person name="Finlayson H.A."/>
            <person name="Flicek P."/>
            <person name="Giron C.G."/>
            <person name="Griffin D.K."/>
            <person name="Hall R."/>
            <person name="Hannum G."/>
            <person name="Hourlier T."/>
            <person name="Howe K."/>
            <person name="Hume D.A."/>
            <person name="Izuogu O."/>
            <person name="Kim K."/>
            <person name="Koren S."/>
            <person name="Liu H."/>
            <person name="Manchanda N."/>
            <person name="Martin F.J."/>
            <person name="Nonneman D.J."/>
            <person name="O'Connor R.E."/>
            <person name="Phillippy A.M."/>
            <person name="Rohrer G.A."/>
            <person name="Rosen B.D."/>
            <person name="Rund L.A."/>
            <person name="Sargent C.A."/>
            <person name="Schook L.B."/>
            <person name="Schroeder S.G."/>
            <person name="Schwartz A.S."/>
            <person name="Skinner B.M."/>
            <person name="Talbot R."/>
            <person name="Tseng E."/>
            <person name="Tuggle C.K."/>
            <person name="Watson M."/>
            <person name="Smith T.P.L."/>
            <person name="Archibald A.L."/>
        </authorList>
    </citation>
    <scope>NUCLEOTIDE SEQUENCE [LARGE SCALE GENOMIC DNA]</scope>
    <source>
        <strain evidence="11">Duroc</strain>
    </source>
</reference>
<evidence type="ECO:0000256" key="3">
    <source>
        <dbReference type="ARBA" id="ARBA00022692"/>
    </source>
</evidence>
<keyword evidence="6 9" id="KW-0472">Membrane</keyword>
<evidence type="ECO:0000313" key="13">
    <source>
        <dbReference type="VGNC" id="VGNC:94072"/>
    </source>
</evidence>
<comment type="similarity">
    <text evidence="2">Belongs to the CD164 family.</text>
</comment>
<feature type="compositionally biased region" description="Polar residues" evidence="8">
    <location>
        <begin position="92"/>
        <end position="124"/>
    </location>
</feature>
<reference evidence="12" key="1">
    <citation type="submission" date="2009-11" db="EMBL/GenBank/DDBJ databases">
        <authorList>
            <consortium name="Porcine genome sequencing project"/>
        </authorList>
    </citation>
    <scope>NUCLEOTIDE SEQUENCE [LARGE SCALE GENOMIC DNA]</scope>
    <source>
        <strain evidence="12">Duroc</strain>
    </source>
</reference>
<reference evidence="11" key="4">
    <citation type="submission" date="2025-09" db="UniProtKB">
        <authorList>
            <consortium name="Ensembl"/>
        </authorList>
    </citation>
    <scope>IDENTIFICATION</scope>
</reference>
<reference evidence="11" key="3">
    <citation type="submission" date="2025-08" db="UniProtKB">
        <authorList>
            <consortium name="Ensembl"/>
        </authorList>
    </citation>
    <scope>IDENTIFICATION</scope>
</reference>
<dbReference type="InterPro" id="IPR007947">
    <property type="entry name" value="CD164_MGC24"/>
</dbReference>
<keyword evidence="7" id="KW-0325">Glycoprotein</keyword>
<evidence type="ECO:0000256" key="4">
    <source>
        <dbReference type="ARBA" id="ARBA00022729"/>
    </source>
</evidence>
<dbReference type="ExpressionAtlas" id="A0A287AE68">
    <property type="expression patterns" value="baseline and differential"/>
</dbReference>
<proteinExistence type="evidence at protein level"/>
<feature type="chain" id="PRO_5036444928" evidence="10">
    <location>
        <begin position="28"/>
        <end position="260"/>
    </location>
</feature>
<evidence type="ECO:0000256" key="5">
    <source>
        <dbReference type="ARBA" id="ARBA00022989"/>
    </source>
</evidence>
<keyword evidence="5 9" id="KW-1133">Transmembrane helix</keyword>
<dbReference type="PANTHER" id="PTHR11337:SF14">
    <property type="entry name" value="PORIMIN"/>
    <property type="match status" value="1"/>
</dbReference>